<evidence type="ECO:0000313" key="2">
    <source>
        <dbReference type="EMBL" id="KAJ3211854.1"/>
    </source>
</evidence>
<dbReference type="Pfam" id="PF10075">
    <property type="entry name" value="CSN8_PSD8_EIF3K"/>
    <property type="match status" value="1"/>
</dbReference>
<dbReference type="GO" id="GO:0003743">
    <property type="term" value="F:translation initiation factor activity"/>
    <property type="evidence" value="ECO:0007669"/>
    <property type="project" value="InterPro"/>
</dbReference>
<dbReference type="InterPro" id="IPR009374">
    <property type="entry name" value="eIF3k"/>
</dbReference>
<organism evidence="2 3">
    <name type="scientific">Clydaea vesicula</name>
    <dbReference type="NCBI Taxonomy" id="447962"/>
    <lineage>
        <taxon>Eukaryota</taxon>
        <taxon>Fungi</taxon>
        <taxon>Fungi incertae sedis</taxon>
        <taxon>Chytridiomycota</taxon>
        <taxon>Chytridiomycota incertae sedis</taxon>
        <taxon>Chytridiomycetes</taxon>
        <taxon>Lobulomycetales</taxon>
        <taxon>Lobulomycetaceae</taxon>
        <taxon>Clydaea</taxon>
    </lineage>
</organism>
<feature type="domain" description="CSN8/PSMD8/EIF3K" evidence="1">
    <location>
        <begin position="41"/>
        <end position="177"/>
    </location>
</feature>
<dbReference type="InterPro" id="IPR033464">
    <property type="entry name" value="CSN8_PSD8_EIF3K"/>
</dbReference>
<dbReference type="PANTHER" id="PTHR13022">
    <property type="entry name" value="EUKARYOTIC TRANSLATION INITIATION FACTOR 3 SUBUNIT 11"/>
    <property type="match status" value="1"/>
</dbReference>
<dbReference type="GO" id="GO:0043022">
    <property type="term" value="F:ribosome binding"/>
    <property type="evidence" value="ECO:0007669"/>
    <property type="project" value="InterPro"/>
</dbReference>
<dbReference type="InterPro" id="IPR016020">
    <property type="entry name" value="Transl_init_fac_sub12_N_euk"/>
</dbReference>
<dbReference type="GO" id="GO:0005852">
    <property type="term" value="C:eukaryotic translation initiation factor 3 complex"/>
    <property type="evidence" value="ECO:0007669"/>
    <property type="project" value="InterPro"/>
</dbReference>
<dbReference type="GO" id="GO:0006446">
    <property type="term" value="P:regulation of translational initiation"/>
    <property type="evidence" value="ECO:0007669"/>
    <property type="project" value="InterPro"/>
</dbReference>
<keyword evidence="3" id="KW-1185">Reference proteome</keyword>
<dbReference type="SUPFAM" id="SSF48371">
    <property type="entry name" value="ARM repeat"/>
    <property type="match status" value="1"/>
</dbReference>
<dbReference type="Gene3D" id="1.10.10.10">
    <property type="entry name" value="Winged helix-like DNA-binding domain superfamily/Winged helix DNA-binding domain"/>
    <property type="match status" value="1"/>
</dbReference>
<comment type="caution">
    <text evidence="2">The sequence shown here is derived from an EMBL/GenBank/DDBJ whole genome shotgun (WGS) entry which is preliminary data.</text>
</comment>
<dbReference type="InterPro" id="IPR036388">
    <property type="entry name" value="WH-like_DNA-bd_sf"/>
</dbReference>
<sequence>MNINYIADFEKKVDLMLSSNTYDRRSALHLLKLYQFYPEKLNLKYIEKVLILTLTALPQNDFTLALYLLNEDLHKKEEVQRLINLQLLLETGNFVEFWKELKISKSNSSSNLKNLDKFYPKFNDSVKEFIAKIVNITFENVEKELLKSILNLSDDISLSAFLRNHGWNLNNHTVNIPRPTATQLKVLNNAEGVVQFNQLKKIIEYSRS</sequence>
<evidence type="ECO:0000259" key="1">
    <source>
        <dbReference type="Pfam" id="PF10075"/>
    </source>
</evidence>
<gene>
    <name evidence="2" type="ORF">HK099_007911</name>
</gene>
<dbReference type="PANTHER" id="PTHR13022:SF0">
    <property type="entry name" value="EUKARYOTIC TRANSLATION INITIATION FACTOR 3 SUBUNIT K"/>
    <property type="match status" value="1"/>
</dbReference>
<dbReference type="AlphaFoldDB" id="A0AAD5TWG6"/>
<dbReference type="EMBL" id="JADGJW010000810">
    <property type="protein sequence ID" value="KAJ3211854.1"/>
    <property type="molecule type" value="Genomic_DNA"/>
</dbReference>
<name>A0AAD5TWG6_9FUNG</name>
<dbReference type="InterPro" id="IPR016024">
    <property type="entry name" value="ARM-type_fold"/>
</dbReference>
<dbReference type="Proteomes" id="UP001211065">
    <property type="component" value="Unassembled WGS sequence"/>
</dbReference>
<proteinExistence type="predicted"/>
<evidence type="ECO:0000313" key="3">
    <source>
        <dbReference type="Proteomes" id="UP001211065"/>
    </source>
</evidence>
<protein>
    <recommendedName>
        <fullName evidence="1">CSN8/PSMD8/EIF3K domain-containing protein</fullName>
    </recommendedName>
</protein>
<reference evidence="2" key="1">
    <citation type="submission" date="2020-05" db="EMBL/GenBank/DDBJ databases">
        <title>Phylogenomic resolution of chytrid fungi.</title>
        <authorList>
            <person name="Stajich J.E."/>
            <person name="Amses K."/>
            <person name="Simmons R."/>
            <person name="Seto K."/>
            <person name="Myers J."/>
            <person name="Bonds A."/>
            <person name="Quandt C.A."/>
            <person name="Barry K."/>
            <person name="Liu P."/>
            <person name="Grigoriev I."/>
            <person name="Longcore J.E."/>
            <person name="James T.Y."/>
        </authorList>
    </citation>
    <scope>NUCLEOTIDE SEQUENCE</scope>
    <source>
        <strain evidence="2">JEL0476</strain>
    </source>
</reference>
<accession>A0AAD5TWG6</accession>
<dbReference type="SUPFAM" id="SSF46785">
    <property type="entry name" value="Winged helix' DNA-binding domain"/>
    <property type="match status" value="1"/>
</dbReference>
<dbReference type="Gene3D" id="1.25.40.250">
    <property type="entry name" value="ARM repeat, domain 1"/>
    <property type="match status" value="1"/>
</dbReference>
<dbReference type="InterPro" id="IPR036390">
    <property type="entry name" value="WH_DNA-bd_sf"/>
</dbReference>